<keyword evidence="1" id="KW-1133">Transmembrane helix</keyword>
<dbReference type="Pfam" id="PF13400">
    <property type="entry name" value="Tad"/>
    <property type="match status" value="1"/>
</dbReference>
<accession>A0A7W9CL30</accession>
<comment type="caution">
    <text evidence="3">The sequence shown here is derived from an EMBL/GenBank/DDBJ whole genome shotgun (WGS) entry which is preliminary data.</text>
</comment>
<sequence>MDGVLVCFRRLADDSRGTIAIKFALAVPVIALIVAGSVDLLAVRSTQAQLQTIADNAALAGARSLTLAADKVLAEERAADMVRAEMSQWPGAPTYTASYSVIEDKYGRRLRVTLNGHRPSFFGSMLPPGGWHFSGDATASPVGQTPLCAIGTGGNDLDSVLTIGDSRLRAPDCMVHSNANILVRNTAWITASAVQTVKGATGSGISPAANQGAVPIEDPFSSMVFPSLTPCRTQNPNNGQAWPIVYPENTTYYLEPGLHCRPITIRNATTLILQPGVHLFYKDLSVLGSAKLIGDDVFLFFDHGSDPKFTGPNIQIDLVGRKSGTYAGMVMATIAGNQPDINIPGSRVKRLLGVVYARRGMLSVTGSGEAAGESDWTVVVANQIQLSGNASLKINADYEKSDVPVPAGVGPNGGIMTGTRLTN</sequence>
<dbReference type="Proteomes" id="UP000545037">
    <property type="component" value="Unassembled WGS sequence"/>
</dbReference>
<evidence type="ECO:0000313" key="4">
    <source>
        <dbReference type="Proteomes" id="UP000545037"/>
    </source>
</evidence>
<keyword evidence="1" id="KW-0812">Transmembrane</keyword>
<evidence type="ECO:0000259" key="2">
    <source>
        <dbReference type="Pfam" id="PF13400"/>
    </source>
</evidence>
<evidence type="ECO:0000313" key="3">
    <source>
        <dbReference type="EMBL" id="MBB5747683.1"/>
    </source>
</evidence>
<keyword evidence="4" id="KW-1185">Reference proteome</keyword>
<reference evidence="3 4" key="1">
    <citation type="submission" date="2020-08" db="EMBL/GenBank/DDBJ databases">
        <title>Genomic Encyclopedia of Type Strains, Phase IV (KMG-IV): sequencing the most valuable type-strain genomes for metagenomic binning, comparative biology and taxonomic classification.</title>
        <authorList>
            <person name="Goeker M."/>
        </authorList>
    </citation>
    <scope>NUCLEOTIDE SEQUENCE [LARGE SCALE GENOMIC DNA]</scope>
    <source>
        <strain evidence="3 4">DSM 4737</strain>
    </source>
</reference>
<feature type="transmembrane region" description="Helical" evidence="1">
    <location>
        <begin position="19"/>
        <end position="43"/>
    </location>
</feature>
<evidence type="ECO:0000256" key="1">
    <source>
        <dbReference type="SAM" id="Phobius"/>
    </source>
</evidence>
<feature type="domain" description="Putative Flp pilus-assembly TadG-like N-terminal" evidence="2">
    <location>
        <begin position="17"/>
        <end position="63"/>
    </location>
</feature>
<dbReference type="EMBL" id="JACHOR010000006">
    <property type="protein sequence ID" value="MBB5747683.1"/>
    <property type="molecule type" value="Genomic_DNA"/>
</dbReference>
<protein>
    <recommendedName>
        <fullName evidence="2">Putative Flp pilus-assembly TadG-like N-terminal domain-containing protein</fullName>
    </recommendedName>
</protein>
<organism evidence="3 4">
    <name type="scientific">Brevundimonas variabilis</name>
    <dbReference type="NCBI Taxonomy" id="74312"/>
    <lineage>
        <taxon>Bacteria</taxon>
        <taxon>Pseudomonadati</taxon>
        <taxon>Pseudomonadota</taxon>
        <taxon>Alphaproteobacteria</taxon>
        <taxon>Caulobacterales</taxon>
        <taxon>Caulobacteraceae</taxon>
        <taxon>Brevundimonas</taxon>
    </lineage>
</organism>
<proteinExistence type="predicted"/>
<keyword evidence="1" id="KW-0472">Membrane</keyword>
<dbReference type="AlphaFoldDB" id="A0A7W9CL30"/>
<dbReference type="InterPro" id="IPR028087">
    <property type="entry name" value="Tad_N"/>
</dbReference>
<name>A0A7W9CL30_9CAUL</name>
<dbReference type="RefSeq" id="WP_183214659.1">
    <property type="nucleotide sequence ID" value="NZ_JACHOR010000006.1"/>
</dbReference>
<gene>
    <name evidence="3" type="ORF">GGR13_003311</name>
</gene>